<keyword evidence="4" id="KW-0804">Transcription</keyword>
<dbReference type="Proteomes" id="UP000445696">
    <property type="component" value="Unassembled WGS sequence"/>
</dbReference>
<dbReference type="PROSITE" id="PS00519">
    <property type="entry name" value="HTH_ASNC_1"/>
    <property type="match status" value="1"/>
</dbReference>
<reference evidence="6 7" key="1">
    <citation type="journal article" date="2014" name="Int. J. Syst. Evol. Microbiol.">
        <title>Sneathiella chungangensis sp. nov., isolated from a marine sand, and emended description of the genus Sneathiella.</title>
        <authorList>
            <person name="Siamphan C."/>
            <person name="Kim H."/>
            <person name="Lee J.S."/>
            <person name="Kim W."/>
        </authorList>
    </citation>
    <scope>NUCLEOTIDE SEQUENCE [LARGE SCALE GENOMIC DNA]</scope>
    <source>
        <strain evidence="6 7">KCTC 32476</strain>
    </source>
</reference>
<sequence>MAQLDLDRTDYRILREIQANGRISMVELSRRVNLTKTPCAERVKRLEKEGVIKGYFAALEPAAVDAGHIVIVQVQLSSTTAADLDEFNSAVRQVPEIQSCMMMAGGFDYSLKVRTRDIASYRELLGNVISRLPHVLQTHTYVVMEVVKDEVVLSMPDRP</sequence>
<feature type="domain" description="HTH asnC-type" evidence="5">
    <location>
        <begin position="6"/>
        <end position="69"/>
    </location>
</feature>
<keyword evidence="7" id="KW-1185">Reference proteome</keyword>
<dbReference type="GO" id="GO:0006524">
    <property type="term" value="P:alanine catabolic process"/>
    <property type="evidence" value="ECO:0007669"/>
    <property type="project" value="TreeGrafter"/>
</dbReference>
<dbReference type="InterPro" id="IPR019885">
    <property type="entry name" value="Tscrpt_reg_HTH_AsnC-type_CS"/>
</dbReference>
<dbReference type="Gene3D" id="3.30.70.920">
    <property type="match status" value="1"/>
</dbReference>
<evidence type="ECO:0000259" key="5">
    <source>
        <dbReference type="PROSITE" id="PS50956"/>
    </source>
</evidence>
<dbReference type="InterPro" id="IPR011991">
    <property type="entry name" value="ArsR-like_HTH"/>
</dbReference>
<accession>A0A845MKA2</accession>
<dbReference type="InterPro" id="IPR019888">
    <property type="entry name" value="Tscrpt_reg_AsnC-like"/>
</dbReference>
<dbReference type="PANTHER" id="PTHR30154:SF0">
    <property type="entry name" value="LEUCINE-RESPONSIVE REGULATORY PROTEIN"/>
    <property type="match status" value="1"/>
</dbReference>
<dbReference type="Pfam" id="PF13412">
    <property type="entry name" value="HTH_24"/>
    <property type="match status" value="1"/>
</dbReference>
<dbReference type="OrthoDB" id="9802341at2"/>
<evidence type="ECO:0000313" key="7">
    <source>
        <dbReference type="Proteomes" id="UP000445696"/>
    </source>
</evidence>
<organism evidence="6 7">
    <name type="scientific">Sneathiella chungangensis</name>
    <dbReference type="NCBI Taxonomy" id="1418234"/>
    <lineage>
        <taxon>Bacteria</taxon>
        <taxon>Pseudomonadati</taxon>
        <taxon>Pseudomonadota</taxon>
        <taxon>Alphaproteobacteria</taxon>
        <taxon>Sneathiellales</taxon>
        <taxon>Sneathiellaceae</taxon>
        <taxon>Sneathiella</taxon>
    </lineage>
</organism>
<dbReference type="SUPFAM" id="SSF46785">
    <property type="entry name" value="Winged helix' DNA-binding domain"/>
    <property type="match status" value="1"/>
</dbReference>
<evidence type="ECO:0000256" key="2">
    <source>
        <dbReference type="ARBA" id="ARBA00023125"/>
    </source>
</evidence>
<dbReference type="Gene3D" id="1.10.10.10">
    <property type="entry name" value="Winged helix-like DNA-binding domain superfamily/Winged helix DNA-binding domain"/>
    <property type="match status" value="1"/>
</dbReference>
<evidence type="ECO:0000256" key="3">
    <source>
        <dbReference type="ARBA" id="ARBA00023159"/>
    </source>
</evidence>
<dbReference type="SUPFAM" id="SSF54909">
    <property type="entry name" value="Dimeric alpha+beta barrel"/>
    <property type="match status" value="1"/>
</dbReference>
<name>A0A845MKA2_9PROT</name>
<evidence type="ECO:0000256" key="4">
    <source>
        <dbReference type="ARBA" id="ARBA00023163"/>
    </source>
</evidence>
<dbReference type="InterPro" id="IPR019887">
    <property type="entry name" value="Tscrpt_reg_AsnC/Lrp_C"/>
</dbReference>
<evidence type="ECO:0000256" key="1">
    <source>
        <dbReference type="ARBA" id="ARBA00023015"/>
    </source>
</evidence>
<dbReference type="RefSeq" id="WP_161340104.1">
    <property type="nucleotide sequence ID" value="NZ_JBHSDG010000003.1"/>
</dbReference>
<keyword evidence="1" id="KW-0805">Transcription regulation</keyword>
<dbReference type="PROSITE" id="PS50956">
    <property type="entry name" value="HTH_ASNC_2"/>
    <property type="match status" value="1"/>
</dbReference>
<dbReference type="AlphaFoldDB" id="A0A845MKA2"/>
<dbReference type="PANTHER" id="PTHR30154">
    <property type="entry name" value="LEUCINE-RESPONSIVE REGULATORY PROTEIN"/>
    <property type="match status" value="1"/>
</dbReference>
<evidence type="ECO:0000313" key="6">
    <source>
        <dbReference type="EMBL" id="MZR23657.1"/>
    </source>
</evidence>
<dbReference type="SMART" id="SM00344">
    <property type="entry name" value="HTH_ASNC"/>
    <property type="match status" value="1"/>
</dbReference>
<dbReference type="GO" id="GO:0005829">
    <property type="term" value="C:cytosol"/>
    <property type="evidence" value="ECO:0007669"/>
    <property type="project" value="TreeGrafter"/>
</dbReference>
<proteinExistence type="predicted"/>
<dbReference type="GO" id="GO:0043565">
    <property type="term" value="F:sequence-specific DNA binding"/>
    <property type="evidence" value="ECO:0007669"/>
    <property type="project" value="InterPro"/>
</dbReference>
<dbReference type="InterPro" id="IPR011008">
    <property type="entry name" value="Dimeric_a/b-barrel"/>
</dbReference>
<protein>
    <submittedName>
        <fullName evidence="6">Winged helix-turn-helix transcriptional regulator</fullName>
    </submittedName>
</protein>
<dbReference type="EMBL" id="WTVA01000015">
    <property type="protein sequence ID" value="MZR23657.1"/>
    <property type="molecule type" value="Genomic_DNA"/>
</dbReference>
<dbReference type="GO" id="GO:0006355">
    <property type="term" value="P:regulation of DNA-templated transcription"/>
    <property type="evidence" value="ECO:0007669"/>
    <property type="project" value="UniProtKB-ARBA"/>
</dbReference>
<comment type="caution">
    <text evidence="6">The sequence shown here is derived from an EMBL/GenBank/DDBJ whole genome shotgun (WGS) entry which is preliminary data.</text>
</comment>
<dbReference type="InterPro" id="IPR000485">
    <property type="entry name" value="AsnC-type_HTH_dom"/>
</dbReference>
<dbReference type="GO" id="GO:0043201">
    <property type="term" value="P:response to L-leucine"/>
    <property type="evidence" value="ECO:0007669"/>
    <property type="project" value="TreeGrafter"/>
</dbReference>
<dbReference type="InterPro" id="IPR036390">
    <property type="entry name" value="WH_DNA-bd_sf"/>
</dbReference>
<keyword evidence="3" id="KW-0010">Activator</keyword>
<dbReference type="InterPro" id="IPR036388">
    <property type="entry name" value="WH-like_DNA-bd_sf"/>
</dbReference>
<gene>
    <name evidence="6" type="ORF">GQF03_15070</name>
</gene>
<dbReference type="PRINTS" id="PR00033">
    <property type="entry name" value="HTHASNC"/>
</dbReference>
<keyword evidence="2" id="KW-0238">DNA-binding</keyword>
<dbReference type="Pfam" id="PF01037">
    <property type="entry name" value="AsnC_trans_reg"/>
    <property type="match status" value="1"/>
</dbReference>
<dbReference type="CDD" id="cd00090">
    <property type="entry name" value="HTH_ARSR"/>
    <property type="match status" value="1"/>
</dbReference>